<dbReference type="Pfam" id="PF00383">
    <property type="entry name" value="dCMP_cyt_deam_1"/>
    <property type="match status" value="1"/>
</dbReference>
<comment type="catalytic activity">
    <reaction evidence="13">
        <text>5-amino-6-(5-phospho-D-ribitylamino)uracil + NADP(+) = 5-amino-6-(5-phospho-D-ribosylamino)uracil + NADPH + H(+)</text>
        <dbReference type="Rhea" id="RHEA:17845"/>
        <dbReference type="ChEBI" id="CHEBI:15378"/>
        <dbReference type="ChEBI" id="CHEBI:57783"/>
        <dbReference type="ChEBI" id="CHEBI:58349"/>
        <dbReference type="ChEBI" id="CHEBI:58421"/>
        <dbReference type="ChEBI" id="CHEBI:58453"/>
        <dbReference type="EC" id="1.1.1.193"/>
    </reaction>
</comment>
<evidence type="ECO:0000256" key="1">
    <source>
        <dbReference type="ARBA" id="ARBA00002151"/>
    </source>
</evidence>
<dbReference type="EC" id="1.1.1.193" evidence="13"/>
<evidence type="ECO:0000256" key="2">
    <source>
        <dbReference type="ARBA" id="ARBA00004882"/>
    </source>
</evidence>
<dbReference type="SUPFAM" id="SSF53597">
    <property type="entry name" value="Dihydrofolate reductase-like"/>
    <property type="match status" value="1"/>
</dbReference>
<dbReference type="InterPro" id="IPR024072">
    <property type="entry name" value="DHFR-like_dom_sf"/>
</dbReference>
<evidence type="ECO:0000256" key="3">
    <source>
        <dbReference type="ARBA" id="ARBA00004910"/>
    </source>
</evidence>
<dbReference type="AlphaFoldDB" id="A0A858Q7M8"/>
<dbReference type="KEGG" id="metu:GNH96_07385"/>
<feature type="binding site" evidence="15">
    <location>
        <position position="183"/>
    </location>
    <ligand>
        <name>substrate</name>
    </ligand>
</feature>
<feature type="binding site" evidence="15">
    <location>
        <position position="219"/>
    </location>
    <ligand>
        <name>substrate</name>
    </ligand>
</feature>
<dbReference type="GO" id="GO:0008270">
    <property type="term" value="F:zinc ion binding"/>
    <property type="evidence" value="ECO:0007669"/>
    <property type="project" value="InterPro"/>
</dbReference>
<keyword evidence="10 13" id="KW-0521">NADP</keyword>
<keyword evidence="19" id="KW-1185">Reference proteome</keyword>
<dbReference type="GO" id="GO:0008703">
    <property type="term" value="F:5-amino-6-(5-phosphoribosylamino)uracil reductase activity"/>
    <property type="evidence" value="ECO:0007669"/>
    <property type="project" value="UniProtKB-EC"/>
</dbReference>
<feature type="binding site" evidence="15">
    <location>
        <position position="185"/>
    </location>
    <ligand>
        <name>NADP(+)</name>
        <dbReference type="ChEBI" id="CHEBI:58349"/>
    </ligand>
</feature>
<evidence type="ECO:0000256" key="13">
    <source>
        <dbReference type="PIRNR" id="PIRNR006769"/>
    </source>
</evidence>
<feature type="binding site" evidence="15">
    <location>
        <begin position="311"/>
        <end position="317"/>
    </location>
    <ligand>
        <name>NADP(+)</name>
        <dbReference type="ChEBI" id="CHEBI:58349"/>
    </ligand>
</feature>
<dbReference type="PANTHER" id="PTHR38011">
    <property type="entry name" value="DIHYDROFOLATE REDUCTASE FAMILY PROTEIN (AFU_ORTHOLOGUE AFUA_8G06820)"/>
    <property type="match status" value="1"/>
</dbReference>
<dbReference type="Gene3D" id="3.40.140.10">
    <property type="entry name" value="Cytidine Deaminase, domain 2"/>
    <property type="match status" value="1"/>
</dbReference>
<feature type="binding site" evidence="15">
    <location>
        <position position="199"/>
    </location>
    <ligand>
        <name>NADP(+)</name>
        <dbReference type="ChEBI" id="CHEBI:58349"/>
    </ligand>
</feature>
<evidence type="ECO:0000256" key="8">
    <source>
        <dbReference type="ARBA" id="ARBA00022801"/>
    </source>
</evidence>
<protein>
    <recommendedName>
        <fullName evidence="13">Riboflavin biosynthesis protein RibD</fullName>
    </recommendedName>
    <domain>
        <recommendedName>
            <fullName evidence="13">Diaminohydroxyphosphoribosylaminopyrimidine deaminase</fullName>
            <shortName evidence="13">DRAP deaminase</shortName>
            <ecNumber evidence="13">3.5.4.26</ecNumber>
        </recommendedName>
        <alternativeName>
            <fullName evidence="13">Riboflavin-specific deaminase</fullName>
        </alternativeName>
    </domain>
    <domain>
        <recommendedName>
            <fullName evidence="13">5-amino-6-(5-phosphoribosylamino)uracil reductase</fullName>
            <ecNumber evidence="13">1.1.1.193</ecNumber>
        </recommendedName>
        <alternativeName>
            <fullName evidence="13">HTP reductase</fullName>
        </alternativeName>
    </domain>
</protein>
<evidence type="ECO:0000256" key="15">
    <source>
        <dbReference type="PIRSR" id="PIRSR006769-2"/>
    </source>
</evidence>
<proteinExistence type="inferred from homology"/>
<keyword evidence="8 13" id="KW-0378">Hydrolase</keyword>
<comment type="catalytic activity">
    <reaction evidence="13">
        <text>2,5-diamino-6-hydroxy-4-(5-phosphoribosylamino)-pyrimidine + H2O + H(+) = 5-amino-6-(5-phospho-D-ribosylamino)uracil + NH4(+)</text>
        <dbReference type="Rhea" id="RHEA:21868"/>
        <dbReference type="ChEBI" id="CHEBI:15377"/>
        <dbReference type="ChEBI" id="CHEBI:15378"/>
        <dbReference type="ChEBI" id="CHEBI:28938"/>
        <dbReference type="ChEBI" id="CHEBI:58453"/>
        <dbReference type="ChEBI" id="CHEBI:58614"/>
        <dbReference type="EC" id="3.5.4.26"/>
    </reaction>
</comment>
<evidence type="ECO:0000256" key="9">
    <source>
        <dbReference type="ARBA" id="ARBA00022833"/>
    </source>
</evidence>
<evidence type="ECO:0000256" key="7">
    <source>
        <dbReference type="ARBA" id="ARBA00022723"/>
    </source>
</evidence>
<dbReference type="Pfam" id="PF01872">
    <property type="entry name" value="RibD_C"/>
    <property type="match status" value="1"/>
</dbReference>
<dbReference type="PROSITE" id="PS51747">
    <property type="entry name" value="CYT_DCMP_DEAMINASES_2"/>
    <property type="match status" value="1"/>
</dbReference>
<feature type="active site" description="Proton donor" evidence="14">
    <location>
        <position position="67"/>
    </location>
</feature>
<dbReference type="NCBIfam" id="TIGR00227">
    <property type="entry name" value="ribD_Cterm"/>
    <property type="match status" value="1"/>
</dbReference>
<dbReference type="UniPathway" id="UPA00275">
    <property type="reaction ID" value="UER00401"/>
</dbReference>
<feature type="binding site" evidence="15">
    <location>
        <position position="309"/>
    </location>
    <ligand>
        <name>substrate</name>
    </ligand>
</feature>
<evidence type="ECO:0000313" key="19">
    <source>
        <dbReference type="Proteomes" id="UP000503004"/>
    </source>
</evidence>
<keyword evidence="12" id="KW-0511">Multifunctional enzyme</keyword>
<dbReference type="InterPro" id="IPR002125">
    <property type="entry name" value="CMP_dCMP_dom"/>
</dbReference>
<evidence type="ECO:0000256" key="5">
    <source>
        <dbReference type="ARBA" id="ARBA00007417"/>
    </source>
</evidence>
<dbReference type="InterPro" id="IPR011549">
    <property type="entry name" value="RibD_C"/>
</dbReference>
<dbReference type="CDD" id="cd01284">
    <property type="entry name" value="Riboflavin_deaminase-reductase"/>
    <property type="match status" value="1"/>
</dbReference>
<comment type="similarity">
    <text evidence="4 13">In the N-terminal section; belongs to the cytidine and deoxycytidylate deaminase family.</text>
</comment>
<dbReference type="GO" id="GO:0050661">
    <property type="term" value="F:NADP binding"/>
    <property type="evidence" value="ECO:0007669"/>
    <property type="project" value="InterPro"/>
</dbReference>
<dbReference type="InterPro" id="IPR050765">
    <property type="entry name" value="Riboflavin_Biosynth_HTPR"/>
</dbReference>
<comment type="pathway">
    <text evidence="3 13">Cofactor biosynthesis; riboflavin biosynthesis; 5-amino-6-(D-ribitylamino)uracil from GTP: step 3/4.</text>
</comment>
<evidence type="ECO:0000256" key="12">
    <source>
        <dbReference type="ARBA" id="ARBA00023268"/>
    </source>
</evidence>
<comment type="function">
    <text evidence="1 13">Converts 2,5-diamino-6-(ribosylamino)-4(3h)-pyrimidinone 5'-phosphate into 5-amino-6-(ribosylamino)-2,4(1h,3h)-pyrimidinedione 5'-phosphate.</text>
</comment>
<feature type="binding site" evidence="15">
    <location>
        <position position="169"/>
    </location>
    <ligand>
        <name>NADP(+)</name>
        <dbReference type="ChEBI" id="CHEBI:58349"/>
    </ligand>
</feature>
<dbReference type="EMBL" id="CP046565">
    <property type="protein sequence ID" value="QJD29813.1"/>
    <property type="molecule type" value="Genomic_DNA"/>
</dbReference>
<feature type="binding site" evidence="15">
    <location>
        <position position="222"/>
    </location>
    <ligand>
        <name>substrate</name>
    </ligand>
</feature>
<dbReference type="SUPFAM" id="SSF53927">
    <property type="entry name" value="Cytidine deaminase-like"/>
    <property type="match status" value="1"/>
</dbReference>
<evidence type="ECO:0000256" key="10">
    <source>
        <dbReference type="ARBA" id="ARBA00022857"/>
    </source>
</evidence>
<feature type="binding site" evidence="15">
    <location>
        <position position="211"/>
    </location>
    <ligand>
        <name>NADP(+)</name>
        <dbReference type="ChEBI" id="CHEBI:58349"/>
    </ligand>
</feature>
<evidence type="ECO:0000313" key="18">
    <source>
        <dbReference type="EMBL" id="QJD29813.1"/>
    </source>
</evidence>
<dbReference type="GO" id="GO:0009231">
    <property type="term" value="P:riboflavin biosynthetic process"/>
    <property type="evidence" value="ECO:0007669"/>
    <property type="project" value="UniProtKB-UniPathway"/>
</dbReference>
<dbReference type="InterPro" id="IPR004794">
    <property type="entry name" value="Eubact_RibD"/>
</dbReference>
<organism evidence="18 19">
    <name type="scientific">Methylococcus geothermalis</name>
    <dbReference type="NCBI Taxonomy" id="2681310"/>
    <lineage>
        <taxon>Bacteria</taxon>
        <taxon>Pseudomonadati</taxon>
        <taxon>Pseudomonadota</taxon>
        <taxon>Gammaproteobacteria</taxon>
        <taxon>Methylococcales</taxon>
        <taxon>Methylococcaceae</taxon>
        <taxon>Methylococcus</taxon>
    </lineage>
</organism>
<feature type="binding site" evidence="15">
    <location>
        <position position="239"/>
    </location>
    <ligand>
        <name>NADP(+)</name>
        <dbReference type="ChEBI" id="CHEBI:58349"/>
    </ligand>
</feature>
<evidence type="ECO:0000256" key="6">
    <source>
        <dbReference type="ARBA" id="ARBA00022619"/>
    </source>
</evidence>
<evidence type="ECO:0000256" key="4">
    <source>
        <dbReference type="ARBA" id="ARBA00005259"/>
    </source>
</evidence>
<dbReference type="Gene3D" id="3.40.430.10">
    <property type="entry name" value="Dihydrofolate Reductase, subunit A"/>
    <property type="match status" value="1"/>
</dbReference>
<keyword evidence="7 13" id="KW-0479">Metal-binding</keyword>
<dbReference type="GO" id="GO:0008835">
    <property type="term" value="F:diaminohydroxyphosphoribosylaminopyrimidine deaminase activity"/>
    <property type="evidence" value="ECO:0007669"/>
    <property type="project" value="UniProtKB-EC"/>
</dbReference>
<dbReference type="InterPro" id="IPR002734">
    <property type="entry name" value="RibDG_C"/>
</dbReference>
<keyword evidence="11 13" id="KW-0560">Oxidoreductase</keyword>
<comment type="cofactor">
    <cofactor evidence="13 16">
        <name>Zn(2+)</name>
        <dbReference type="ChEBI" id="CHEBI:29105"/>
    </cofactor>
    <text evidence="13 16">Binds 1 zinc ion.</text>
</comment>
<evidence type="ECO:0000256" key="16">
    <source>
        <dbReference type="PIRSR" id="PIRSR006769-3"/>
    </source>
</evidence>
<gene>
    <name evidence="18" type="primary">ribD</name>
    <name evidence="18" type="ORF">GNH96_07385</name>
</gene>
<keyword evidence="9 13" id="KW-0862">Zinc</keyword>
<dbReference type="PIRSF" id="PIRSF006769">
    <property type="entry name" value="RibD"/>
    <property type="match status" value="1"/>
</dbReference>
<feature type="binding site" evidence="16">
    <location>
        <position position="99"/>
    </location>
    <ligand>
        <name>Zn(2+)</name>
        <dbReference type="ChEBI" id="CHEBI:29105"/>
        <note>catalytic</note>
    </ligand>
</feature>
<dbReference type="PROSITE" id="PS00903">
    <property type="entry name" value="CYT_DCMP_DEAMINASES_1"/>
    <property type="match status" value="1"/>
</dbReference>
<feature type="binding site" evidence="16">
    <location>
        <position position="65"/>
    </location>
    <ligand>
        <name>Zn(2+)</name>
        <dbReference type="ChEBI" id="CHEBI:29105"/>
        <note>catalytic</note>
    </ligand>
</feature>
<keyword evidence="6 13" id="KW-0686">Riboflavin biosynthesis</keyword>
<dbReference type="FunFam" id="3.40.140.10:FF:000025">
    <property type="entry name" value="Riboflavin biosynthesis protein RibD"/>
    <property type="match status" value="1"/>
</dbReference>
<comment type="pathway">
    <text evidence="2 13">Cofactor biosynthesis; riboflavin biosynthesis; 5-amino-6-(D-ribitylamino)uracil from GTP: step 2/4.</text>
</comment>
<comment type="similarity">
    <text evidence="5 13">In the C-terminal section; belongs to the HTP reductase family.</text>
</comment>
<evidence type="ECO:0000256" key="14">
    <source>
        <dbReference type="PIRSR" id="PIRSR006769-1"/>
    </source>
</evidence>
<evidence type="ECO:0000256" key="11">
    <source>
        <dbReference type="ARBA" id="ARBA00023002"/>
    </source>
</evidence>
<feature type="binding site" evidence="15">
    <location>
        <position position="215"/>
    </location>
    <ligand>
        <name>NADP(+)</name>
        <dbReference type="ChEBI" id="CHEBI:58349"/>
    </ligand>
</feature>
<dbReference type="InterPro" id="IPR016192">
    <property type="entry name" value="APOBEC/CMP_deaminase_Zn-bd"/>
</dbReference>
<reference evidence="19" key="1">
    <citation type="submission" date="2019-12" db="EMBL/GenBank/DDBJ databases">
        <authorList>
            <person name="Awala S.I."/>
            <person name="Rhee S.K."/>
        </authorList>
    </citation>
    <scope>NUCLEOTIDE SEQUENCE [LARGE SCALE GENOMIC DNA]</scope>
    <source>
        <strain evidence="19">IM1</strain>
    </source>
</reference>
<feature type="binding site" evidence="16">
    <location>
        <position position="90"/>
    </location>
    <ligand>
        <name>Zn(2+)</name>
        <dbReference type="ChEBI" id="CHEBI:29105"/>
        <note>catalytic</note>
    </ligand>
</feature>
<sequence>MPFSMTPSTDTASWNADDFRFMARALRLAEKGLYTTDPNPRVGCVLVHGNQVVGEGWHQRAGGPHAEIVALRNAGERAKGATAYVTLEPCSHHGRTPPCAGRLIEAGVARVVAAMQDPNPRVAGKGLERLRQAGIEVSRGLLEKEAERLNPGFIKRMRSGLPFVRSKLAMSLDGRTALASGESKWITGEAARCDVHRLRARSSAIVTGIGTVRADDPFLTARLAEATDLEQPARVIVDSRLQAPACARVFRQPGRVLVITTEADAGARQSLTDAGVEILEVEADATGRPAVSAVVRALGRLEFNEVLFEAGATLNGALLAAGVVDEWHVYIAPCILGDQARGLFHLPGLTEMADRPELAISDVRRVGKDMRLILRPSA</sequence>
<feature type="domain" description="CMP/dCMP-type deaminase" evidence="17">
    <location>
        <begin position="16"/>
        <end position="138"/>
    </location>
</feature>
<accession>A0A858Q7M8</accession>
<dbReference type="NCBIfam" id="TIGR00326">
    <property type="entry name" value="eubact_ribD"/>
    <property type="match status" value="1"/>
</dbReference>
<name>A0A858Q7M8_9GAMM</name>
<evidence type="ECO:0000259" key="17">
    <source>
        <dbReference type="PROSITE" id="PS51747"/>
    </source>
</evidence>
<dbReference type="InterPro" id="IPR016193">
    <property type="entry name" value="Cytidine_deaminase-like"/>
</dbReference>
<dbReference type="PANTHER" id="PTHR38011:SF7">
    <property type="entry name" value="2,5-DIAMINO-6-RIBOSYLAMINO-4(3H)-PYRIMIDINONE 5'-PHOSPHATE REDUCTASE"/>
    <property type="match status" value="1"/>
</dbReference>
<dbReference type="Proteomes" id="UP000503004">
    <property type="component" value="Chromosome"/>
</dbReference>
<dbReference type="EC" id="3.5.4.26" evidence="13"/>